<sequence length="152" mass="13802">MGSPPGAPGLAAPAAGAAVADRCSGRAGNAAGPGVVARDRATAGITGAAELAAGTTGSGAESASCAGGTAAEPAPAAGGTAAGTAATGTATAGAAAATQAAAATECVLAYGEQGRPGACCAARDRRADRPRGARRAAEAGTRSAEARVAAEA</sequence>
<name>A0ABP8KDU8_9ACTN</name>
<comment type="caution">
    <text evidence="2">The sequence shown here is derived from an EMBL/GenBank/DDBJ whole genome shotgun (WGS) entry which is preliminary data.</text>
</comment>
<feature type="compositionally biased region" description="Basic and acidic residues" evidence="1">
    <location>
        <begin position="124"/>
        <end position="137"/>
    </location>
</feature>
<evidence type="ECO:0000313" key="3">
    <source>
        <dbReference type="Proteomes" id="UP001500635"/>
    </source>
</evidence>
<keyword evidence="3" id="KW-1185">Reference proteome</keyword>
<evidence type="ECO:0000313" key="2">
    <source>
        <dbReference type="EMBL" id="GAA4404312.1"/>
    </source>
</evidence>
<dbReference type="EMBL" id="BAABFR010000120">
    <property type="protein sequence ID" value="GAA4404312.1"/>
    <property type="molecule type" value="Genomic_DNA"/>
</dbReference>
<gene>
    <name evidence="2" type="ORF">GCM10023147_46640</name>
</gene>
<protein>
    <submittedName>
        <fullName evidence="2">Uncharacterized protein</fullName>
    </submittedName>
</protein>
<proteinExistence type="predicted"/>
<reference evidence="3" key="1">
    <citation type="journal article" date="2019" name="Int. J. Syst. Evol. Microbiol.">
        <title>The Global Catalogue of Microorganisms (GCM) 10K type strain sequencing project: providing services to taxonomists for standard genome sequencing and annotation.</title>
        <authorList>
            <consortium name="The Broad Institute Genomics Platform"/>
            <consortium name="The Broad Institute Genome Sequencing Center for Infectious Disease"/>
            <person name="Wu L."/>
            <person name="Ma J."/>
        </authorList>
    </citation>
    <scope>NUCLEOTIDE SEQUENCE [LARGE SCALE GENOMIC DNA]</scope>
    <source>
        <strain evidence="3">JCM 17688</strain>
    </source>
</reference>
<feature type="region of interest" description="Disordered" evidence="1">
    <location>
        <begin position="52"/>
        <end position="90"/>
    </location>
</feature>
<evidence type="ECO:0000256" key="1">
    <source>
        <dbReference type="SAM" id="MobiDB-lite"/>
    </source>
</evidence>
<organism evidence="2 3">
    <name type="scientific">Tsukamurella soli</name>
    <dbReference type="NCBI Taxonomy" id="644556"/>
    <lineage>
        <taxon>Bacteria</taxon>
        <taxon>Bacillati</taxon>
        <taxon>Actinomycetota</taxon>
        <taxon>Actinomycetes</taxon>
        <taxon>Mycobacteriales</taxon>
        <taxon>Tsukamurellaceae</taxon>
        <taxon>Tsukamurella</taxon>
    </lineage>
</organism>
<accession>A0ABP8KDU8</accession>
<feature type="region of interest" description="Disordered" evidence="1">
    <location>
        <begin position="124"/>
        <end position="152"/>
    </location>
</feature>
<dbReference type="Proteomes" id="UP001500635">
    <property type="component" value="Unassembled WGS sequence"/>
</dbReference>